<dbReference type="KEGG" id="sns:VC03_02780"/>
<dbReference type="EMBL" id="CP011280">
    <property type="protein sequence ID" value="AKC95463.1"/>
    <property type="molecule type" value="Genomic_DNA"/>
</dbReference>
<dbReference type="Proteomes" id="UP000033103">
    <property type="component" value="Chromosome"/>
</dbReference>
<dbReference type="PATRIC" id="fig|1069640.6.peg.539"/>
<dbReference type="STRING" id="187101.VC03_02780"/>
<organism evidence="2 3">
    <name type="scientific">Sneathia vaginalis</name>
    <dbReference type="NCBI Taxonomy" id="187101"/>
    <lineage>
        <taxon>Bacteria</taxon>
        <taxon>Fusobacteriati</taxon>
        <taxon>Fusobacteriota</taxon>
        <taxon>Fusobacteriia</taxon>
        <taxon>Fusobacteriales</taxon>
        <taxon>Leptotrichiaceae</taxon>
        <taxon>Sneathia</taxon>
    </lineage>
</organism>
<accession>A0A0E3UUP6</accession>
<keyword evidence="3" id="KW-1185">Reference proteome</keyword>
<reference evidence="2 3" key="1">
    <citation type="journal article" date="2012" name="BMC Genomics">
        <title>Genomic sequence analysis and characterization of Sneathia amnii sp. nov.</title>
        <authorList>
            <consortium name="Vaginal Microbiome Consortium (additional members)"/>
            <person name="Harwich M.D.Jr."/>
            <person name="Serrano M.G."/>
            <person name="Fettweis J.M."/>
            <person name="Alves J.M."/>
            <person name="Reimers M.A."/>
            <person name="Buck G.A."/>
            <person name="Jefferson K.K."/>
        </authorList>
    </citation>
    <scope>NUCLEOTIDE SEQUENCE [LARGE SCALE GENOMIC DNA]</scope>
    <source>
        <strain evidence="2 3">SN35</strain>
    </source>
</reference>
<dbReference type="AlphaFoldDB" id="A0A0E3UUP6"/>
<name>A0A0E3UUP6_9FUSO</name>
<dbReference type="OrthoDB" id="81813at2"/>
<evidence type="ECO:0000313" key="2">
    <source>
        <dbReference type="EMBL" id="AKC95463.1"/>
    </source>
</evidence>
<protein>
    <submittedName>
        <fullName evidence="2">Uncharacterized protein</fullName>
    </submittedName>
</protein>
<sequence length="219" mass="25249">MLERKDYEECIKFLEINFNKKYTTQQKDMMYLVFSKLDKKTFTNCIIKTLETHIFNTLPNVADIYQHTQTTESTKNLISLKVQNYIQKMATKSSYNVACDMPIVHAVIEELGGLEYLGCTTLENLDIILNTKVEKLVKALADSKLYNLKLILGKGETDELYIYGDKEKTKNWISSYLAKNTDLIESQKQVIKLLNKNNMLEDRVLQLENTIKLLGGGEN</sequence>
<proteinExistence type="predicted"/>
<feature type="coiled-coil region" evidence="1">
    <location>
        <begin position="183"/>
        <end position="210"/>
    </location>
</feature>
<dbReference type="RefSeq" id="WP_046328569.1">
    <property type="nucleotide sequence ID" value="NZ_CP011280.1"/>
</dbReference>
<gene>
    <name evidence="2" type="ORF">VC03_02780</name>
</gene>
<dbReference type="HOGENOM" id="CLU_1260746_0_0_0"/>
<keyword evidence="1" id="KW-0175">Coiled coil</keyword>
<evidence type="ECO:0000256" key="1">
    <source>
        <dbReference type="SAM" id="Coils"/>
    </source>
</evidence>
<evidence type="ECO:0000313" key="3">
    <source>
        <dbReference type="Proteomes" id="UP000033103"/>
    </source>
</evidence>